<keyword evidence="2" id="KW-1185">Reference proteome</keyword>
<dbReference type="AlphaFoldDB" id="A0AAD6V4N8"/>
<evidence type="ECO:0000313" key="2">
    <source>
        <dbReference type="Proteomes" id="UP001219525"/>
    </source>
</evidence>
<comment type="caution">
    <text evidence="1">The sequence shown here is derived from an EMBL/GenBank/DDBJ whole genome shotgun (WGS) entry which is preliminary data.</text>
</comment>
<dbReference type="EMBL" id="JARJCW010000054">
    <property type="protein sequence ID" value="KAJ7202643.1"/>
    <property type="molecule type" value="Genomic_DNA"/>
</dbReference>
<evidence type="ECO:0000313" key="1">
    <source>
        <dbReference type="EMBL" id="KAJ7202643.1"/>
    </source>
</evidence>
<proteinExistence type="predicted"/>
<dbReference type="Proteomes" id="UP001219525">
    <property type="component" value="Unassembled WGS sequence"/>
</dbReference>
<sequence>MAANRSQADMELIDGLSTRVLTEFRDSDVDDFDSGRQQPSDTVWLVPYVSSAFLEVNQSFTSDARTFVERIEYLTEIPTLFPDGNVISVEVLAKIQDSDCWKGPSGAGDPTVDVTFVPGEPPITCRRKRKDCKGCHHHCSQLDDALVNVTRYELDVASRDFVLEAQRLGGTRGIRRSRGRLRTFLVFYLPLRH</sequence>
<organism evidence="1 2">
    <name type="scientific">Mycena pura</name>
    <dbReference type="NCBI Taxonomy" id="153505"/>
    <lineage>
        <taxon>Eukaryota</taxon>
        <taxon>Fungi</taxon>
        <taxon>Dikarya</taxon>
        <taxon>Basidiomycota</taxon>
        <taxon>Agaricomycotina</taxon>
        <taxon>Agaricomycetes</taxon>
        <taxon>Agaricomycetidae</taxon>
        <taxon>Agaricales</taxon>
        <taxon>Marasmiineae</taxon>
        <taxon>Mycenaceae</taxon>
        <taxon>Mycena</taxon>
    </lineage>
</organism>
<name>A0AAD6V4N8_9AGAR</name>
<gene>
    <name evidence="1" type="ORF">GGX14DRAFT_653941</name>
</gene>
<protein>
    <submittedName>
        <fullName evidence="1">Uncharacterized protein</fullName>
    </submittedName>
</protein>
<accession>A0AAD6V4N8</accession>
<reference evidence="1" key="1">
    <citation type="submission" date="2023-03" db="EMBL/GenBank/DDBJ databases">
        <title>Massive genome expansion in bonnet fungi (Mycena s.s.) driven by repeated elements and novel gene families across ecological guilds.</title>
        <authorList>
            <consortium name="Lawrence Berkeley National Laboratory"/>
            <person name="Harder C.B."/>
            <person name="Miyauchi S."/>
            <person name="Viragh M."/>
            <person name="Kuo A."/>
            <person name="Thoen E."/>
            <person name="Andreopoulos B."/>
            <person name="Lu D."/>
            <person name="Skrede I."/>
            <person name="Drula E."/>
            <person name="Henrissat B."/>
            <person name="Morin E."/>
            <person name="Kohler A."/>
            <person name="Barry K."/>
            <person name="LaButti K."/>
            <person name="Morin E."/>
            <person name="Salamov A."/>
            <person name="Lipzen A."/>
            <person name="Mereny Z."/>
            <person name="Hegedus B."/>
            <person name="Baldrian P."/>
            <person name="Stursova M."/>
            <person name="Weitz H."/>
            <person name="Taylor A."/>
            <person name="Grigoriev I.V."/>
            <person name="Nagy L.G."/>
            <person name="Martin F."/>
            <person name="Kauserud H."/>
        </authorList>
    </citation>
    <scope>NUCLEOTIDE SEQUENCE</scope>
    <source>
        <strain evidence="1">9144</strain>
    </source>
</reference>